<gene>
    <name evidence="2" type="ORF">B0T25DRAFT_130099</name>
</gene>
<evidence type="ECO:0000256" key="1">
    <source>
        <dbReference type="SAM" id="MobiDB-lite"/>
    </source>
</evidence>
<dbReference type="Proteomes" id="UP001275084">
    <property type="component" value="Unassembled WGS sequence"/>
</dbReference>
<dbReference type="AlphaFoldDB" id="A0AAJ0HSG0"/>
<evidence type="ECO:0000313" key="3">
    <source>
        <dbReference type="Proteomes" id="UP001275084"/>
    </source>
</evidence>
<proteinExistence type="predicted"/>
<protein>
    <recommendedName>
        <fullName evidence="4">F-box domain-containing protein</fullName>
    </recommendedName>
</protein>
<reference evidence="2" key="2">
    <citation type="submission" date="2023-06" db="EMBL/GenBank/DDBJ databases">
        <authorList>
            <consortium name="Lawrence Berkeley National Laboratory"/>
            <person name="Haridas S."/>
            <person name="Hensen N."/>
            <person name="Bonometti L."/>
            <person name="Westerberg I."/>
            <person name="Brannstrom I.O."/>
            <person name="Guillou S."/>
            <person name="Cros-Aarteil S."/>
            <person name="Calhoun S."/>
            <person name="Kuo A."/>
            <person name="Mondo S."/>
            <person name="Pangilinan J."/>
            <person name="Riley R."/>
            <person name="Labutti K."/>
            <person name="Andreopoulos B."/>
            <person name="Lipzen A."/>
            <person name="Chen C."/>
            <person name="Yanf M."/>
            <person name="Daum C."/>
            <person name="Ng V."/>
            <person name="Clum A."/>
            <person name="Steindorff A."/>
            <person name="Ohm R."/>
            <person name="Martin F."/>
            <person name="Silar P."/>
            <person name="Natvig D."/>
            <person name="Lalanne C."/>
            <person name="Gautier V."/>
            <person name="Ament-Velasquez S.L."/>
            <person name="Kruys A."/>
            <person name="Hutchinson M.I."/>
            <person name="Powell A.J."/>
            <person name="Barry K."/>
            <person name="Miller A.N."/>
            <person name="Grigoriev I.V."/>
            <person name="Debuchy R."/>
            <person name="Gladieux P."/>
            <person name="Thoren M.H."/>
            <person name="Johannesson H."/>
        </authorList>
    </citation>
    <scope>NUCLEOTIDE SEQUENCE</scope>
    <source>
        <strain evidence="2">CBS 955.72</strain>
    </source>
</reference>
<dbReference type="EMBL" id="JAUIQD010000002">
    <property type="protein sequence ID" value="KAK3360437.1"/>
    <property type="molecule type" value="Genomic_DNA"/>
</dbReference>
<name>A0AAJ0HSG0_9PEZI</name>
<feature type="region of interest" description="Disordered" evidence="1">
    <location>
        <begin position="37"/>
        <end position="60"/>
    </location>
</feature>
<reference evidence="2" key="1">
    <citation type="journal article" date="2023" name="Mol. Phylogenet. Evol.">
        <title>Genome-scale phylogeny and comparative genomics of the fungal order Sordariales.</title>
        <authorList>
            <person name="Hensen N."/>
            <person name="Bonometti L."/>
            <person name="Westerberg I."/>
            <person name="Brannstrom I.O."/>
            <person name="Guillou S."/>
            <person name="Cros-Aarteil S."/>
            <person name="Calhoun S."/>
            <person name="Haridas S."/>
            <person name="Kuo A."/>
            <person name="Mondo S."/>
            <person name="Pangilinan J."/>
            <person name="Riley R."/>
            <person name="LaButti K."/>
            <person name="Andreopoulos B."/>
            <person name="Lipzen A."/>
            <person name="Chen C."/>
            <person name="Yan M."/>
            <person name="Daum C."/>
            <person name="Ng V."/>
            <person name="Clum A."/>
            <person name="Steindorff A."/>
            <person name="Ohm R.A."/>
            <person name="Martin F."/>
            <person name="Silar P."/>
            <person name="Natvig D.O."/>
            <person name="Lalanne C."/>
            <person name="Gautier V."/>
            <person name="Ament-Velasquez S.L."/>
            <person name="Kruys A."/>
            <person name="Hutchinson M.I."/>
            <person name="Powell A.J."/>
            <person name="Barry K."/>
            <person name="Miller A.N."/>
            <person name="Grigoriev I.V."/>
            <person name="Debuchy R."/>
            <person name="Gladieux P."/>
            <person name="Hiltunen Thoren M."/>
            <person name="Johannesson H."/>
        </authorList>
    </citation>
    <scope>NUCLEOTIDE SEQUENCE</scope>
    <source>
        <strain evidence="2">CBS 955.72</strain>
    </source>
</reference>
<evidence type="ECO:0008006" key="4">
    <source>
        <dbReference type="Google" id="ProtNLM"/>
    </source>
</evidence>
<sequence length="604" mass="67391">MSLLPATYNSGRELREMAKYCCLRQNVSAARVKARISNLSSSPQTQPVPSRHKGSFPSSPKHLLKKMATSSKRLPPELLVQIFDYFTPTGRVTAPKTALVVSDVKISSSHANARSTYASLCRASRLFHALAINHLYNTVHLRDRDELFRFFRTLLECPDRALMVHEFAWVGELAAQEQTSPRLENESRTKRKRLTKFHPSLLQLEDCWTAVASENKANAVVAAAQLIGITGTDMLHQGWRVLGAALAAMVNVQSLLVLHGCLLPGHGDALSALAGQSCYPEESALWEWVSGTERSETVDGAPYRRFLQRLDTLTLEPCYNYQGFSTDESFRALLSSPHSLRRIELNGTMRLPLERERNGDIVSNTVRELAVFRNFYSDFEFSDLVSAFPKLVSLEAEYLDGGPSPLMTPGWNFARPELSLALLRIADTLETLSLTSGLKSSSGVVLSGGIPPLLRLLDQMTALKHLTTESIWLFGRMGENTMAPSFPSSEAVNLPSSLVSFHLIDFWGVSVTLLRMFYPKFPSDWTALEFYRHQLQELLVACTSSLSILNLRDVKFATRLPQLRHGNAWDGPTDPLQSLIQFRDLFGAAGVRFSVVKRPPPRDI</sequence>
<comment type="caution">
    <text evidence="2">The sequence shown here is derived from an EMBL/GenBank/DDBJ whole genome shotgun (WGS) entry which is preliminary data.</text>
</comment>
<organism evidence="2 3">
    <name type="scientific">Lasiosphaeria hispida</name>
    <dbReference type="NCBI Taxonomy" id="260671"/>
    <lineage>
        <taxon>Eukaryota</taxon>
        <taxon>Fungi</taxon>
        <taxon>Dikarya</taxon>
        <taxon>Ascomycota</taxon>
        <taxon>Pezizomycotina</taxon>
        <taxon>Sordariomycetes</taxon>
        <taxon>Sordariomycetidae</taxon>
        <taxon>Sordariales</taxon>
        <taxon>Lasiosphaeriaceae</taxon>
        <taxon>Lasiosphaeria</taxon>
    </lineage>
</organism>
<keyword evidence="3" id="KW-1185">Reference proteome</keyword>
<evidence type="ECO:0000313" key="2">
    <source>
        <dbReference type="EMBL" id="KAK3360437.1"/>
    </source>
</evidence>
<feature type="compositionally biased region" description="Polar residues" evidence="1">
    <location>
        <begin position="37"/>
        <end position="48"/>
    </location>
</feature>
<accession>A0AAJ0HSG0</accession>